<evidence type="ECO:0008006" key="4">
    <source>
        <dbReference type="Google" id="ProtNLM"/>
    </source>
</evidence>
<keyword evidence="1" id="KW-0732">Signal</keyword>
<feature type="chain" id="PRO_5010736239" description="HEAT repeat domain-containing protein" evidence="1">
    <location>
        <begin position="22"/>
        <end position="318"/>
    </location>
</feature>
<dbReference type="AlphaFoldDB" id="A0A1W1V4F7"/>
<dbReference type="OrthoDB" id="1260599at2"/>
<keyword evidence="3" id="KW-1185">Reference proteome</keyword>
<gene>
    <name evidence="2" type="ORF">SAMN00120144_1444</name>
</gene>
<feature type="signal peptide" evidence="1">
    <location>
        <begin position="1"/>
        <end position="21"/>
    </location>
</feature>
<sequence>MRLIFTTLFILSLFGSRSVFALTWNEPWHEQVVKNADFFVLTKVTSSDPDKGVIATIIRSLDGSNLSGTITINDFYQLDICSSSDGHGPEFHFERTDTCYFFLKKNTAGAYSIATPTSGFAAVWKKNVRATYRHSYHQASVPQVVYEPTMTAIFRKYHGQDFDRAYIDGFIKKSLALAPAKIDEEGMDTFFLQHVALETMFHLSLSSNYILTLPFLHDTSNFHAQLSAARALTSINTPESKQQLLALLNDQATEDFPKTVAVWTLASYNPKELKTDLERLLKKASDEKTGFGGNIMDPRVCTNIPTVKDALAKLTAQL</sequence>
<evidence type="ECO:0000313" key="2">
    <source>
        <dbReference type="EMBL" id="SMB87901.1"/>
    </source>
</evidence>
<proteinExistence type="predicted"/>
<dbReference type="STRING" id="645990.SAMN00120144_1444"/>
<dbReference type="RefSeq" id="WP_143434770.1">
    <property type="nucleotide sequence ID" value="NZ_FWWW01000048.1"/>
</dbReference>
<protein>
    <recommendedName>
        <fullName evidence="4">HEAT repeat domain-containing protein</fullName>
    </recommendedName>
</protein>
<name>A0A1W1V4F7_9BACT</name>
<dbReference type="Proteomes" id="UP000192266">
    <property type="component" value="Unassembled WGS sequence"/>
</dbReference>
<reference evidence="2 3" key="1">
    <citation type="submission" date="2017-04" db="EMBL/GenBank/DDBJ databases">
        <authorList>
            <person name="Afonso C.L."/>
            <person name="Miller P.J."/>
            <person name="Scott M.A."/>
            <person name="Spackman E."/>
            <person name="Goraichik I."/>
            <person name="Dimitrov K.M."/>
            <person name="Suarez D.L."/>
            <person name="Swayne D.E."/>
        </authorList>
    </citation>
    <scope>NUCLEOTIDE SEQUENCE [LARGE SCALE GENOMIC DNA]</scope>
    <source>
        <strain evidence="2 3">DSM 11622</strain>
    </source>
</reference>
<accession>A0A1W1V4F7</accession>
<evidence type="ECO:0000313" key="3">
    <source>
        <dbReference type="Proteomes" id="UP000192266"/>
    </source>
</evidence>
<evidence type="ECO:0000256" key="1">
    <source>
        <dbReference type="SAM" id="SignalP"/>
    </source>
</evidence>
<organism evidence="2 3">
    <name type="scientific">Hymenobacter roseosalivarius DSM 11622</name>
    <dbReference type="NCBI Taxonomy" id="645990"/>
    <lineage>
        <taxon>Bacteria</taxon>
        <taxon>Pseudomonadati</taxon>
        <taxon>Bacteroidota</taxon>
        <taxon>Cytophagia</taxon>
        <taxon>Cytophagales</taxon>
        <taxon>Hymenobacteraceae</taxon>
        <taxon>Hymenobacter</taxon>
    </lineage>
</organism>
<dbReference type="EMBL" id="FWWW01000048">
    <property type="protein sequence ID" value="SMB87901.1"/>
    <property type="molecule type" value="Genomic_DNA"/>
</dbReference>